<proteinExistence type="predicted"/>
<dbReference type="RefSeq" id="WP_103890878.1">
    <property type="nucleotide sequence ID" value="NZ_FNVU01000031.1"/>
</dbReference>
<name>A0A1H6EAH9_9ACTN</name>
<evidence type="ECO:0000313" key="4">
    <source>
        <dbReference type="EMBL" id="SEG94868.1"/>
    </source>
</evidence>
<dbReference type="OrthoDB" id="9776868at2"/>
<dbReference type="GO" id="GO:0009423">
    <property type="term" value="P:chorismate biosynthetic process"/>
    <property type="evidence" value="ECO:0007669"/>
    <property type="project" value="TreeGrafter"/>
</dbReference>
<dbReference type="GO" id="GO:0050661">
    <property type="term" value="F:NADP binding"/>
    <property type="evidence" value="ECO:0007669"/>
    <property type="project" value="TreeGrafter"/>
</dbReference>
<dbReference type="InterPro" id="IPR046346">
    <property type="entry name" value="Aminoacid_DH-like_N_sf"/>
</dbReference>
<evidence type="ECO:0000259" key="3">
    <source>
        <dbReference type="Pfam" id="PF08501"/>
    </source>
</evidence>
<dbReference type="Gene3D" id="3.40.50.720">
    <property type="entry name" value="NAD(P)-binding Rossmann-like Domain"/>
    <property type="match status" value="1"/>
</dbReference>
<dbReference type="GO" id="GO:0004764">
    <property type="term" value="F:shikimate 3-dehydrogenase (NADP+) activity"/>
    <property type="evidence" value="ECO:0007669"/>
    <property type="project" value="InterPro"/>
</dbReference>
<dbReference type="EMBL" id="FNVU01000031">
    <property type="protein sequence ID" value="SEG94868.1"/>
    <property type="molecule type" value="Genomic_DNA"/>
</dbReference>
<evidence type="ECO:0000256" key="2">
    <source>
        <dbReference type="ARBA" id="ARBA00023141"/>
    </source>
</evidence>
<dbReference type="GO" id="GO:0019632">
    <property type="term" value="P:shikimate metabolic process"/>
    <property type="evidence" value="ECO:0007669"/>
    <property type="project" value="TreeGrafter"/>
</dbReference>
<reference evidence="4 5" key="1">
    <citation type="submission" date="2016-10" db="EMBL/GenBank/DDBJ databases">
        <authorList>
            <person name="de Groot N.N."/>
        </authorList>
    </citation>
    <scope>NUCLEOTIDE SEQUENCE [LARGE SCALE GENOMIC DNA]</scope>
    <source>
        <strain evidence="4 5">CGMCC 4.2023</strain>
    </source>
</reference>
<dbReference type="GO" id="GO:0005829">
    <property type="term" value="C:cytosol"/>
    <property type="evidence" value="ECO:0007669"/>
    <property type="project" value="TreeGrafter"/>
</dbReference>
<protein>
    <submittedName>
        <fullName evidence="4">Shikimate dehydrogenase</fullName>
    </submittedName>
</protein>
<dbReference type="GO" id="GO:0009073">
    <property type="term" value="P:aromatic amino acid family biosynthetic process"/>
    <property type="evidence" value="ECO:0007669"/>
    <property type="project" value="UniProtKB-KW"/>
</dbReference>
<dbReference type="NCBIfam" id="NF001311">
    <property type="entry name" value="PRK00258.1-3"/>
    <property type="match status" value="1"/>
</dbReference>
<dbReference type="PANTHER" id="PTHR21089">
    <property type="entry name" value="SHIKIMATE DEHYDROGENASE"/>
    <property type="match status" value="1"/>
</dbReference>
<dbReference type="Pfam" id="PF08501">
    <property type="entry name" value="Shikimate_dh_N"/>
    <property type="match status" value="1"/>
</dbReference>
<dbReference type="PANTHER" id="PTHR21089:SF1">
    <property type="entry name" value="BIFUNCTIONAL 3-DEHYDROQUINATE DEHYDRATASE_SHIKIMATE DEHYDROGENASE, CHLOROPLASTIC"/>
    <property type="match status" value="1"/>
</dbReference>
<accession>A0A1H6EAH9</accession>
<dbReference type="SUPFAM" id="SSF53223">
    <property type="entry name" value="Aminoacid dehydrogenase-like, N-terminal domain"/>
    <property type="match status" value="1"/>
</dbReference>
<sequence>MKQLAVLGSPVAQALSPVLHRAAYQAMGLDWAYHAIECLPEELPGFLHGLDGSWAGLSLTMPLKRAVLPLLDDASETVRQTGTANTIVVHHGRLLGDNTDLHGMLQALREAGVTSATSVTVIGAGATAGTALAAARHLGCHHAHVIARNPDRADHLLNAAERIEIRAGVRSWATASDHLSAGLVISAVPPGAADHLAPHWPRGAGAFLDVVYQPWPTPCAVAARNAGRTVISGLPMLVHQAARQVVLQTGQPRAPYADMLRAANEALTTAP</sequence>
<dbReference type="InterPro" id="IPR036291">
    <property type="entry name" value="NAD(P)-bd_dom_sf"/>
</dbReference>
<dbReference type="InterPro" id="IPR022893">
    <property type="entry name" value="Shikimate_DH_fam"/>
</dbReference>
<evidence type="ECO:0000256" key="1">
    <source>
        <dbReference type="ARBA" id="ARBA00004871"/>
    </source>
</evidence>
<evidence type="ECO:0000313" key="5">
    <source>
        <dbReference type="Proteomes" id="UP000236754"/>
    </source>
</evidence>
<dbReference type="InterPro" id="IPR013708">
    <property type="entry name" value="Shikimate_DH-bd_N"/>
</dbReference>
<keyword evidence="5" id="KW-1185">Reference proteome</keyword>
<keyword evidence="2" id="KW-0028">Amino-acid biosynthesis</keyword>
<organism evidence="4 5">
    <name type="scientific">Actinacidiphila yanglinensis</name>
    <dbReference type="NCBI Taxonomy" id="310779"/>
    <lineage>
        <taxon>Bacteria</taxon>
        <taxon>Bacillati</taxon>
        <taxon>Actinomycetota</taxon>
        <taxon>Actinomycetes</taxon>
        <taxon>Kitasatosporales</taxon>
        <taxon>Streptomycetaceae</taxon>
        <taxon>Actinacidiphila</taxon>
    </lineage>
</organism>
<comment type="pathway">
    <text evidence="1">Metabolic intermediate biosynthesis; chorismate biosynthesis; chorismate from D-erythrose 4-phosphate and phosphoenolpyruvate: step 4/7.</text>
</comment>
<dbReference type="AlphaFoldDB" id="A0A1H6EAH9"/>
<gene>
    <name evidence="4" type="ORF">SAMN05216223_13150</name>
</gene>
<keyword evidence="2" id="KW-0057">Aromatic amino acid biosynthesis</keyword>
<dbReference type="Proteomes" id="UP000236754">
    <property type="component" value="Unassembled WGS sequence"/>
</dbReference>
<dbReference type="Gene3D" id="3.40.50.10860">
    <property type="entry name" value="Leucine Dehydrogenase, chain A, domain 1"/>
    <property type="match status" value="1"/>
</dbReference>
<dbReference type="SUPFAM" id="SSF51735">
    <property type="entry name" value="NAD(P)-binding Rossmann-fold domains"/>
    <property type="match status" value="1"/>
</dbReference>
<feature type="domain" description="Shikimate dehydrogenase substrate binding N-terminal" evidence="3">
    <location>
        <begin position="6"/>
        <end position="87"/>
    </location>
</feature>